<dbReference type="PANTHER" id="PTHR43201:SF32">
    <property type="entry name" value="2-SUCCINYLBENZOATE--COA LIGASE, CHLOROPLASTIC_PEROXISOMAL"/>
    <property type="match status" value="1"/>
</dbReference>
<dbReference type="EMBL" id="MKQR01000016">
    <property type="protein sequence ID" value="OLR92461.1"/>
    <property type="molecule type" value="Genomic_DNA"/>
</dbReference>
<gene>
    <name evidence="2" type="ORF">BJP25_20500</name>
</gene>
<dbReference type="CDD" id="cd04433">
    <property type="entry name" value="AFD_class_I"/>
    <property type="match status" value="1"/>
</dbReference>
<dbReference type="SUPFAM" id="SSF56801">
    <property type="entry name" value="Acetyl-CoA synthetase-like"/>
    <property type="match status" value="1"/>
</dbReference>
<accession>A0A1Q9LK83</accession>
<sequence length="530" mass="56000">MSRSGSELPDLPPGARVVLALPSGDRLAELLLDCLDRELVAVPLDPRTPEARRAEVAARVRASAVVTPDAITTTGADPEHPDAAGLGLIMFTSGSTGVPKGVMLPRDAVFGNARKTAALHGFRPDRPHATCLPLHHCNALVMSLVGTHLTGTPLVLHTGFDPAAYFADLRAKEVATASVVPALLPDLLDAAPPWPDGLEYLITAAAPLTADLARRFHARYGPRLRQGYGLTELVNFSFTTPRLDPGPWAERYLAQHPPVGAPLPGTELRLESGEVWIRSADRMRGYWEDPAATAAALTPDGWLRTGDLGVERDGLLVLTGRRSERIDRGGEKHYPLEVERDWREAGLTGTFAAVGVPDDVLGHEVGLVTAEVSAATLAAARRVAEVAAVRPAAFAFGAFTATATGKPQRTAMGRGLAAGRESPSRWARLLGTGTPDAVQAAAREARAALVDRVVERLRRDDEPVHHLDATDGPPEVVDRAGGLLVLRHGTAAGATRWDLLTALVDAGAAEVGAAVLRAGGRDLGGVVWAR</sequence>
<evidence type="ECO:0000313" key="2">
    <source>
        <dbReference type="EMBL" id="OLR92461.1"/>
    </source>
</evidence>
<proteinExistence type="predicted"/>
<name>A0A1Q9LK83_9PSEU</name>
<keyword evidence="3" id="KW-1185">Reference proteome</keyword>
<evidence type="ECO:0000313" key="3">
    <source>
        <dbReference type="Proteomes" id="UP000186040"/>
    </source>
</evidence>
<reference evidence="2 3" key="1">
    <citation type="submission" date="2016-10" db="EMBL/GenBank/DDBJ databases">
        <title>The Draft Genome Sequence of Actinokineospora bangkokensis 44EHWT reveals the biosynthetic pathway of antifungal compounds Thailandins with unusual extender unit butylmalonyl-CoA.</title>
        <authorList>
            <person name="Greule A."/>
            <person name="Intra B."/>
            <person name="Flemming S."/>
            <person name="Rommel M.G."/>
            <person name="Panbangred W."/>
            <person name="Bechthold A."/>
        </authorList>
    </citation>
    <scope>NUCLEOTIDE SEQUENCE [LARGE SCALE GENOMIC DNA]</scope>
    <source>
        <strain evidence="2 3">44EHW</strain>
    </source>
</reference>
<dbReference type="GO" id="GO:0031956">
    <property type="term" value="F:medium-chain fatty acid-CoA ligase activity"/>
    <property type="evidence" value="ECO:0007669"/>
    <property type="project" value="TreeGrafter"/>
</dbReference>
<evidence type="ECO:0000259" key="1">
    <source>
        <dbReference type="Pfam" id="PF00501"/>
    </source>
</evidence>
<dbReference type="AlphaFoldDB" id="A0A1Q9LK83"/>
<dbReference type="InterPro" id="IPR045851">
    <property type="entry name" value="AMP-bd_C_sf"/>
</dbReference>
<dbReference type="PROSITE" id="PS00455">
    <property type="entry name" value="AMP_BINDING"/>
    <property type="match status" value="1"/>
</dbReference>
<dbReference type="InterPro" id="IPR020845">
    <property type="entry name" value="AMP-binding_CS"/>
</dbReference>
<dbReference type="Pfam" id="PF00501">
    <property type="entry name" value="AMP-binding"/>
    <property type="match status" value="1"/>
</dbReference>
<dbReference type="STRING" id="1193682.BJP25_20500"/>
<dbReference type="GO" id="GO:0006631">
    <property type="term" value="P:fatty acid metabolic process"/>
    <property type="evidence" value="ECO:0007669"/>
    <property type="project" value="TreeGrafter"/>
</dbReference>
<dbReference type="InterPro" id="IPR042099">
    <property type="entry name" value="ANL_N_sf"/>
</dbReference>
<dbReference type="Gene3D" id="3.30.300.30">
    <property type="match status" value="1"/>
</dbReference>
<feature type="domain" description="AMP-dependent synthetase/ligase" evidence="1">
    <location>
        <begin position="78"/>
        <end position="287"/>
    </location>
</feature>
<protein>
    <recommendedName>
        <fullName evidence="1">AMP-dependent synthetase/ligase domain-containing protein</fullName>
    </recommendedName>
</protein>
<dbReference type="Gene3D" id="3.40.50.12780">
    <property type="entry name" value="N-terminal domain of ligase-like"/>
    <property type="match status" value="1"/>
</dbReference>
<dbReference type="InterPro" id="IPR000873">
    <property type="entry name" value="AMP-dep_synth/lig_dom"/>
</dbReference>
<organism evidence="2 3">
    <name type="scientific">Actinokineospora bangkokensis</name>
    <dbReference type="NCBI Taxonomy" id="1193682"/>
    <lineage>
        <taxon>Bacteria</taxon>
        <taxon>Bacillati</taxon>
        <taxon>Actinomycetota</taxon>
        <taxon>Actinomycetes</taxon>
        <taxon>Pseudonocardiales</taxon>
        <taxon>Pseudonocardiaceae</taxon>
        <taxon>Actinokineospora</taxon>
    </lineage>
</organism>
<comment type="caution">
    <text evidence="2">The sequence shown here is derived from an EMBL/GenBank/DDBJ whole genome shotgun (WGS) entry which is preliminary data.</text>
</comment>
<dbReference type="OrthoDB" id="3664166at2"/>
<dbReference type="Proteomes" id="UP000186040">
    <property type="component" value="Unassembled WGS sequence"/>
</dbReference>
<dbReference type="PANTHER" id="PTHR43201">
    <property type="entry name" value="ACYL-COA SYNTHETASE"/>
    <property type="match status" value="1"/>
</dbReference>
<dbReference type="RefSeq" id="WP_075975604.1">
    <property type="nucleotide sequence ID" value="NZ_MKQR01000016.1"/>
</dbReference>